<dbReference type="InterPro" id="IPR012349">
    <property type="entry name" value="Split_barrel_FMN-bd"/>
</dbReference>
<evidence type="ECO:0000313" key="4">
    <source>
        <dbReference type="Proteomes" id="UP000199598"/>
    </source>
</evidence>
<proteinExistence type="predicted"/>
<dbReference type="SUPFAM" id="SSF50475">
    <property type="entry name" value="FMN-binding split barrel"/>
    <property type="match status" value="1"/>
</dbReference>
<feature type="coiled-coil region" evidence="1">
    <location>
        <begin position="174"/>
        <end position="201"/>
    </location>
</feature>
<dbReference type="PANTHER" id="PTHR42815:SF2">
    <property type="entry name" value="FAD-BINDING, PUTATIVE (AFU_ORTHOLOGUE AFUA_6G07600)-RELATED"/>
    <property type="match status" value="1"/>
</dbReference>
<dbReference type="InterPro" id="IPR011576">
    <property type="entry name" value="Pyridox_Oxase_N"/>
</dbReference>
<reference evidence="3 4" key="1">
    <citation type="submission" date="2016-10" db="EMBL/GenBank/DDBJ databases">
        <authorList>
            <person name="Varghese N."/>
            <person name="Submissions S."/>
        </authorList>
    </citation>
    <scope>NUCLEOTIDE SEQUENCE [LARGE SCALE GENOMIC DNA]</scope>
    <source>
        <strain evidence="3 4">DSM 16392</strain>
    </source>
</reference>
<accession>A0A1I3ZQV9</accession>
<gene>
    <name evidence="3" type="ORF">SAMN04488518_105193</name>
</gene>
<dbReference type="PANTHER" id="PTHR42815">
    <property type="entry name" value="FAD-BINDING, PUTATIVE (AFU_ORTHOLOGUE AFUA_6G07600)-RELATED"/>
    <property type="match status" value="1"/>
</dbReference>
<dbReference type="Gene3D" id="2.30.110.10">
    <property type="entry name" value="Electron Transport, Fmn-binding Protein, Chain A"/>
    <property type="match status" value="1"/>
</dbReference>
<dbReference type="Pfam" id="PF01243">
    <property type="entry name" value="PNPOx_N"/>
    <property type="match status" value="1"/>
</dbReference>
<name>A0A1I3ZQV9_9HYPH</name>
<keyword evidence="4" id="KW-1185">Reference proteome</keyword>
<sequence length="205" mass="23283">MYSSDIGFTPTVKAIQSRKGSRRGYASMEERGGWKSEVTEELAQYIADQRSFFLATSNADGQPYIQHRGGPAGFLKVLDNHHLGFADFRGNRQYISQGNLEDNSKAFIFLIDYVQKTRIKIWGTAKVVEDDPGLVEQLMDYDQPYRAAPEQAIIFRVEAWDANCPQHIPVRIDAEWVKSALEEKEQKIAELEAQIQKLQSVVQAN</sequence>
<evidence type="ECO:0000313" key="3">
    <source>
        <dbReference type="EMBL" id="SFK45939.1"/>
    </source>
</evidence>
<comment type="caution">
    <text evidence="3">The sequence shown here is derived from an EMBL/GenBank/DDBJ whole genome shotgun (WGS) entry which is preliminary data.</text>
</comment>
<evidence type="ECO:0000259" key="2">
    <source>
        <dbReference type="Pfam" id="PF01243"/>
    </source>
</evidence>
<dbReference type="RefSeq" id="WP_093519466.1">
    <property type="nucleotide sequence ID" value="NZ_FOSK01000005.1"/>
</dbReference>
<feature type="domain" description="Pyridoxamine 5'-phosphate oxidase N-terminal" evidence="2">
    <location>
        <begin position="39"/>
        <end position="163"/>
    </location>
</feature>
<keyword evidence="1" id="KW-0175">Coiled coil</keyword>
<dbReference type="EMBL" id="FOSK01000005">
    <property type="protein sequence ID" value="SFK45939.1"/>
    <property type="molecule type" value="Genomic_DNA"/>
</dbReference>
<protein>
    <recommendedName>
        <fullName evidence="2">Pyridoxamine 5'-phosphate oxidase N-terminal domain-containing protein</fullName>
    </recommendedName>
</protein>
<dbReference type="Proteomes" id="UP000199598">
    <property type="component" value="Unassembled WGS sequence"/>
</dbReference>
<evidence type="ECO:0000256" key="1">
    <source>
        <dbReference type="SAM" id="Coils"/>
    </source>
</evidence>
<organism evidence="3 4">
    <name type="scientific">Pseudovibrio ascidiaceicola</name>
    <dbReference type="NCBI Taxonomy" id="285279"/>
    <lineage>
        <taxon>Bacteria</taxon>
        <taxon>Pseudomonadati</taxon>
        <taxon>Pseudomonadota</taxon>
        <taxon>Alphaproteobacteria</taxon>
        <taxon>Hyphomicrobiales</taxon>
        <taxon>Stappiaceae</taxon>
        <taxon>Pseudovibrio</taxon>
    </lineage>
</organism>